<comment type="caution">
    <text evidence="1">The sequence shown here is derived from an EMBL/GenBank/DDBJ whole genome shotgun (WGS) entry which is preliminary data.</text>
</comment>
<dbReference type="PANTHER" id="PTHR32108">
    <property type="entry name" value="DNA-DIRECTED RNA POLYMERASE SUBUNIT ALPHA"/>
    <property type="match status" value="1"/>
</dbReference>
<dbReference type="Proteomes" id="UP000321393">
    <property type="component" value="Unassembled WGS sequence"/>
</dbReference>
<evidence type="ECO:0000313" key="3">
    <source>
        <dbReference type="Proteomes" id="UP000321393"/>
    </source>
</evidence>
<evidence type="ECO:0000313" key="1">
    <source>
        <dbReference type="EMBL" id="KAA0032018.1"/>
    </source>
</evidence>
<dbReference type="AlphaFoldDB" id="A0A5A7SMZ7"/>
<protein>
    <submittedName>
        <fullName evidence="1">Gag-pro-like protein</fullName>
    </submittedName>
</protein>
<name>A0A5A7SMZ7_CUCMM</name>
<reference evidence="3 4" key="1">
    <citation type="submission" date="2019-08" db="EMBL/GenBank/DDBJ databases">
        <title>Draft genome sequences of two oriental melons (Cucumis melo L. var makuwa).</title>
        <authorList>
            <person name="Kwon S.-Y."/>
        </authorList>
    </citation>
    <scope>NUCLEOTIDE SEQUENCE [LARGE SCALE GENOMIC DNA]</scope>
    <source>
        <strain evidence="4">cv. Chang Bougi</strain>
        <strain evidence="3">cv. SW 3</strain>
        <tissue evidence="1">Leaf</tissue>
    </source>
</reference>
<evidence type="ECO:0000313" key="2">
    <source>
        <dbReference type="EMBL" id="TYK16839.1"/>
    </source>
</evidence>
<gene>
    <name evidence="2" type="ORF">E5676_scaffold96G001150</name>
    <name evidence="1" type="ORF">E6C27_scaffold134G001170</name>
</gene>
<dbReference type="CDD" id="cd00303">
    <property type="entry name" value="retropepsin_like"/>
    <property type="match status" value="1"/>
</dbReference>
<sequence length="252" mass="28257">MNHHVARVLVDNGSSLNIMSRSTLMKLPIDPSCLRPSTMVVRAFDNARRAVIGDIDIPLKIEPSTFNVSFQVIDVNSSYSCLLGRPWIHSAGAVPSSLHQRLKFSVEGGQAIVYGEEDMFVTKTSALPYVEATEEALECSYRSFEIVNATIFPTEGLSMDRYVSKTSIMIVKTMIKSGFQMQKGLEKYNQGDLEVIFLPKAKEKFGLGYKSAASEWEKIRAKKKEKRSALLVGREMKEERISIPHLSETFKP</sequence>
<proteinExistence type="predicted"/>
<dbReference type="SUPFAM" id="SSF50630">
    <property type="entry name" value="Acid proteases"/>
    <property type="match status" value="1"/>
</dbReference>
<organism evidence="1 3">
    <name type="scientific">Cucumis melo var. makuwa</name>
    <name type="common">Oriental melon</name>
    <dbReference type="NCBI Taxonomy" id="1194695"/>
    <lineage>
        <taxon>Eukaryota</taxon>
        <taxon>Viridiplantae</taxon>
        <taxon>Streptophyta</taxon>
        <taxon>Embryophyta</taxon>
        <taxon>Tracheophyta</taxon>
        <taxon>Spermatophyta</taxon>
        <taxon>Magnoliopsida</taxon>
        <taxon>eudicotyledons</taxon>
        <taxon>Gunneridae</taxon>
        <taxon>Pentapetalae</taxon>
        <taxon>rosids</taxon>
        <taxon>fabids</taxon>
        <taxon>Cucurbitales</taxon>
        <taxon>Cucurbitaceae</taxon>
        <taxon>Benincaseae</taxon>
        <taxon>Cucumis</taxon>
    </lineage>
</organism>
<dbReference type="Proteomes" id="UP000321947">
    <property type="component" value="Unassembled WGS sequence"/>
</dbReference>
<dbReference type="PANTHER" id="PTHR32108:SF9">
    <property type="entry name" value="REVERSE TRANSCRIPTASE RNASE H-LIKE DOMAIN-CONTAINING PROTEIN"/>
    <property type="match status" value="1"/>
</dbReference>
<dbReference type="Gene3D" id="2.40.70.10">
    <property type="entry name" value="Acid Proteases"/>
    <property type="match status" value="1"/>
</dbReference>
<evidence type="ECO:0000313" key="4">
    <source>
        <dbReference type="Proteomes" id="UP000321947"/>
    </source>
</evidence>
<dbReference type="OrthoDB" id="2919534at2759"/>
<accession>A0A5A7SMZ7</accession>
<dbReference type="InterPro" id="IPR021109">
    <property type="entry name" value="Peptidase_aspartic_dom_sf"/>
</dbReference>
<dbReference type="EMBL" id="SSTE01021884">
    <property type="protein sequence ID" value="KAA0032018.1"/>
    <property type="molecule type" value="Genomic_DNA"/>
</dbReference>
<dbReference type="EMBL" id="SSTD01008275">
    <property type="protein sequence ID" value="TYK16839.1"/>
    <property type="molecule type" value="Genomic_DNA"/>
</dbReference>